<accession>A0ABR2I6T8</accession>
<feature type="transmembrane region" description="Helical" evidence="1">
    <location>
        <begin position="5"/>
        <end position="25"/>
    </location>
</feature>
<dbReference type="Proteomes" id="UP001470230">
    <property type="component" value="Unassembled WGS sequence"/>
</dbReference>
<reference evidence="2 3" key="1">
    <citation type="submission" date="2024-04" db="EMBL/GenBank/DDBJ databases">
        <title>Tritrichomonas musculus Genome.</title>
        <authorList>
            <person name="Alves-Ferreira E."/>
            <person name="Grigg M."/>
            <person name="Lorenzi H."/>
            <person name="Galac M."/>
        </authorList>
    </citation>
    <scope>NUCLEOTIDE SEQUENCE [LARGE SCALE GENOMIC DNA]</scope>
    <source>
        <strain evidence="2 3">EAF2021</strain>
    </source>
</reference>
<keyword evidence="1" id="KW-0812">Transmembrane</keyword>
<organism evidence="2 3">
    <name type="scientific">Tritrichomonas musculus</name>
    <dbReference type="NCBI Taxonomy" id="1915356"/>
    <lineage>
        <taxon>Eukaryota</taxon>
        <taxon>Metamonada</taxon>
        <taxon>Parabasalia</taxon>
        <taxon>Tritrichomonadida</taxon>
        <taxon>Tritrichomonadidae</taxon>
        <taxon>Tritrichomonas</taxon>
    </lineage>
</organism>
<proteinExistence type="predicted"/>
<keyword evidence="1" id="KW-1133">Transmembrane helix</keyword>
<dbReference type="EMBL" id="JAPFFF010000019">
    <property type="protein sequence ID" value="KAK8857941.1"/>
    <property type="molecule type" value="Genomic_DNA"/>
</dbReference>
<comment type="caution">
    <text evidence="2">The sequence shown here is derived from an EMBL/GenBank/DDBJ whole genome shotgun (WGS) entry which is preliminary data.</text>
</comment>
<name>A0ABR2I6T8_9EUKA</name>
<evidence type="ECO:0000313" key="3">
    <source>
        <dbReference type="Proteomes" id="UP001470230"/>
    </source>
</evidence>
<keyword evidence="3" id="KW-1185">Reference proteome</keyword>
<evidence type="ECO:0000256" key="1">
    <source>
        <dbReference type="SAM" id="Phobius"/>
    </source>
</evidence>
<evidence type="ECO:0000313" key="2">
    <source>
        <dbReference type="EMBL" id="KAK8857941.1"/>
    </source>
</evidence>
<sequence>MKKSAIIEIIVSFLLILINFIAFNFSTTVADANPSPPETPISSQLIMLFSMFTDANVILMSIDPKMTQLLNNTIFLKMGTYNIGGNTISFPGAKLSYASKYSDVEDIIYATESNGIAIDWSNVGSNDALTNPIFKIYHQSTLATPERDIYTELRDAAVKMRYQQTGTYDENFEKSMILHTKVAERALANAERKTRMSGIDVNVAMITALSVIISSMPDMEKIFEEKDNHVSALSFMMGMKESAFWFTNRLLLILFAS</sequence>
<keyword evidence="1" id="KW-0472">Membrane</keyword>
<gene>
    <name evidence="2" type="ORF">M9Y10_013040</name>
</gene>
<protein>
    <submittedName>
        <fullName evidence="2">Uncharacterized protein</fullName>
    </submittedName>
</protein>